<evidence type="ECO:0000256" key="5">
    <source>
        <dbReference type="ARBA" id="ARBA00022967"/>
    </source>
</evidence>
<evidence type="ECO:0000256" key="2">
    <source>
        <dbReference type="ARBA" id="ARBA00022475"/>
    </source>
</evidence>
<dbReference type="InterPro" id="IPR012340">
    <property type="entry name" value="NA-bd_OB-fold"/>
</dbReference>
<dbReference type="AlphaFoldDB" id="A0A8J6T5H4"/>
<evidence type="ECO:0000256" key="4">
    <source>
        <dbReference type="ARBA" id="ARBA00022840"/>
    </source>
</evidence>
<reference evidence="8 9" key="1">
    <citation type="submission" date="2020-08" db="EMBL/GenBank/DDBJ databases">
        <title>Bridging the membrane lipid divide: bacteria of the FCB group superphylum have the potential to synthesize archaeal ether lipids.</title>
        <authorList>
            <person name="Villanueva L."/>
            <person name="Von Meijenfeldt F.A.B."/>
            <person name="Westbye A.B."/>
            <person name="Yadav S."/>
            <person name="Hopmans E.C."/>
            <person name="Dutilh B.E."/>
            <person name="Sinninghe Damste J.S."/>
        </authorList>
    </citation>
    <scope>NUCLEOTIDE SEQUENCE [LARGE SCALE GENOMIC DNA]</scope>
    <source>
        <strain evidence="8">NIOZ-UU27</strain>
    </source>
</reference>
<gene>
    <name evidence="8" type="ORF">H8E19_14660</name>
</gene>
<dbReference type="PANTHER" id="PTHR43875">
    <property type="entry name" value="MALTODEXTRIN IMPORT ATP-BINDING PROTEIN MSMX"/>
    <property type="match status" value="1"/>
</dbReference>
<dbReference type="InterPro" id="IPR017871">
    <property type="entry name" value="ABC_transporter-like_CS"/>
</dbReference>
<dbReference type="PROSITE" id="PS50893">
    <property type="entry name" value="ABC_TRANSPORTER_2"/>
    <property type="match status" value="1"/>
</dbReference>
<dbReference type="Pfam" id="PF08402">
    <property type="entry name" value="TOBE_2"/>
    <property type="match status" value="1"/>
</dbReference>
<comment type="caution">
    <text evidence="8">The sequence shown here is derived from an EMBL/GenBank/DDBJ whole genome shotgun (WGS) entry which is preliminary data.</text>
</comment>
<dbReference type="Pfam" id="PF00005">
    <property type="entry name" value="ABC_tran"/>
    <property type="match status" value="1"/>
</dbReference>
<accession>A0A8J6T5H4</accession>
<dbReference type="Gene3D" id="2.40.50.100">
    <property type="match status" value="1"/>
</dbReference>
<dbReference type="SMART" id="SM00382">
    <property type="entry name" value="AAA"/>
    <property type="match status" value="1"/>
</dbReference>
<keyword evidence="6" id="KW-0472">Membrane</keyword>
<dbReference type="InterPro" id="IPR003439">
    <property type="entry name" value="ABC_transporter-like_ATP-bd"/>
</dbReference>
<organism evidence="8 9">
    <name type="scientific">Candidatus Desulfacyla euxinica</name>
    <dbReference type="NCBI Taxonomy" id="2841693"/>
    <lineage>
        <taxon>Bacteria</taxon>
        <taxon>Deltaproteobacteria</taxon>
        <taxon>Candidatus Desulfacyla</taxon>
    </lineage>
</organism>
<keyword evidence="5" id="KW-1278">Translocase</keyword>
<keyword evidence="3" id="KW-0547">Nucleotide-binding</keyword>
<dbReference type="GO" id="GO:0055052">
    <property type="term" value="C:ATP-binding cassette (ABC) transporter complex, substrate-binding subunit-containing"/>
    <property type="evidence" value="ECO:0007669"/>
    <property type="project" value="TreeGrafter"/>
</dbReference>
<dbReference type="InterPro" id="IPR008995">
    <property type="entry name" value="Mo/tungstate-bd_C_term_dom"/>
</dbReference>
<dbReference type="PANTHER" id="PTHR43875:SF15">
    <property type="entry name" value="TREHALOSE IMPORT ATP-BINDING PROTEIN SUGC"/>
    <property type="match status" value="1"/>
</dbReference>
<sequence length="355" mass="39296">MASLTLKDVGKKFGKTAALSGVDLHVEDGEFCVLLGPSGCGKSTLLNVIAGLVPQDKGIIELDGHSIDRLAPRDRDVAMVFQSYALYPHMTVAKNLGFGLRMRGVPKATIRKKVLDTASLLGIDGLLNRKPRELSGGQRQRVAMGRALTRRPKLFLLDEPLSNLDARLRSNVRLELKQLHTRLKTTIVYVTHDQVEAMTLGEKVVVMRDGEVRQTGRPETIYSFPADTFVATFIGSPEMNLYRGMILHNGEHPVFQGRGFHMDMGDLQLNPVDGEVDLGFRPEDVKIVEAGAETLPVKVEMISDVGSEKYIHTQIGREHLTLRAPKDASFRPGEIINLTIDLTRLHIFKGGVRMD</sequence>
<evidence type="ECO:0000259" key="7">
    <source>
        <dbReference type="PROSITE" id="PS50893"/>
    </source>
</evidence>
<evidence type="ECO:0000313" key="9">
    <source>
        <dbReference type="Proteomes" id="UP000650524"/>
    </source>
</evidence>
<dbReference type="InterPro" id="IPR013611">
    <property type="entry name" value="Transp-assoc_OB_typ2"/>
</dbReference>
<dbReference type="EMBL" id="JACNJD010000296">
    <property type="protein sequence ID" value="MBC8178642.1"/>
    <property type="molecule type" value="Genomic_DNA"/>
</dbReference>
<keyword evidence="2" id="KW-1003">Cell membrane</keyword>
<dbReference type="InterPro" id="IPR015855">
    <property type="entry name" value="ABC_transpr_MalK-like"/>
</dbReference>
<dbReference type="NCBIfam" id="NF008653">
    <property type="entry name" value="PRK11650.1"/>
    <property type="match status" value="1"/>
</dbReference>
<dbReference type="InterPro" id="IPR003593">
    <property type="entry name" value="AAA+_ATPase"/>
</dbReference>
<dbReference type="FunFam" id="3.40.50.300:FF:000042">
    <property type="entry name" value="Maltose/maltodextrin ABC transporter, ATP-binding protein"/>
    <property type="match status" value="1"/>
</dbReference>
<evidence type="ECO:0000256" key="1">
    <source>
        <dbReference type="ARBA" id="ARBA00022448"/>
    </source>
</evidence>
<keyword evidence="1" id="KW-0813">Transport</keyword>
<evidence type="ECO:0000256" key="3">
    <source>
        <dbReference type="ARBA" id="ARBA00022741"/>
    </source>
</evidence>
<dbReference type="Proteomes" id="UP000650524">
    <property type="component" value="Unassembled WGS sequence"/>
</dbReference>
<evidence type="ECO:0000256" key="6">
    <source>
        <dbReference type="ARBA" id="ARBA00023136"/>
    </source>
</evidence>
<dbReference type="Gene3D" id="3.40.50.300">
    <property type="entry name" value="P-loop containing nucleotide triphosphate hydrolases"/>
    <property type="match status" value="1"/>
</dbReference>
<dbReference type="GO" id="GO:0005524">
    <property type="term" value="F:ATP binding"/>
    <property type="evidence" value="ECO:0007669"/>
    <property type="project" value="UniProtKB-KW"/>
</dbReference>
<dbReference type="InterPro" id="IPR027417">
    <property type="entry name" value="P-loop_NTPase"/>
</dbReference>
<name>A0A8J6T5H4_9DELT</name>
<proteinExistence type="predicted"/>
<dbReference type="Gene3D" id="2.40.50.140">
    <property type="entry name" value="Nucleic acid-binding proteins"/>
    <property type="match status" value="1"/>
</dbReference>
<protein>
    <submittedName>
        <fullName evidence="8">ABC transporter ATP-binding protein</fullName>
    </submittedName>
</protein>
<keyword evidence="4 8" id="KW-0067">ATP-binding</keyword>
<dbReference type="SUPFAM" id="SSF52540">
    <property type="entry name" value="P-loop containing nucleoside triphosphate hydrolases"/>
    <property type="match status" value="1"/>
</dbReference>
<dbReference type="PROSITE" id="PS00211">
    <property type="entry name" value="ABC_TRANSPORTER_1"/>
    <property type="match status" value="1"/>
</dbReference>
<feature type="domain" description="ABC transporter" evidence="7">
    <location>
        <begin position="4"/>
        <end position="234"/>
    </location>
</feature>
<dbReference type="SUPFAM" id="SSF50331">
    <property type="entry name" value="MOP-like"/>
    <property type="match status" value="1"/>
</dbReference>
<dbReference type="InterPro" id="IPR047641">
    <property type="entry name" value="ABC_transpr_MalK/UgpC-like"/>
</dbReference>
<dbReference type="GO" id="GO:0140359">
    <property type="term" value="F:ABC-type transporter activity"/>
    <property type="evidence" value="ECO:0007669"/>
    <property type="project" value="InterPro"/>
</dbReference>
<dbReference type="GO" id="GO:0016887">
    <property type="term" value="F:ATP hydrolysis activity"/>
    <property type="evidence" value="ECO:0007669"/>
    <property type="project" value="InterPro"/>
</dbReference>
<evidence type="ECO:0000313" key="8">
    <source>
        <dbReference type="EMBL" id="MBC8178642.1"/>
    </source>
</evidence>
<dbReference type="CDD" id="cd03301">
    <property type="entry name" value="ABC_MalK_N"/>
    <property type="match status" value="1"/>
</dbReference>
<dbReference type="GO" id="GO:0008643">
    <property type="term" value="P:carbohydrate transport"/>
    <property type="evidence" value="ECO:0007669"/>
    <property type="project" value="InterPro"/>
</dbReference>